<comment type="function">
    <text evidence="3">Involved in lipopolysaccharide (LPS) biosynthesis. Catalyzes the transfer of 3-deoxy-D-manno-octulosonate (Kdo) residue(s) from CMP-Kdo to lipid IV(A), the tetraacyldisaccharide-1,4'-bisphosphate precursor of lipid A.</text>
</comment>
<evidence type="ECO:0000256" key="3">
    <source>
        <dbReference type="RuleBase" id="RU365103"/>
    </source>
</evidence>
<keyword evidence="3" id="KW-0448">Lipopolysaccharide biosynthesis</keyword>
<sequence>MALSLWQAGTTVAAPLLPLWLRRRARRGKEFPARLAERRGIAALPRPAGTLLWLHAASVGESLSALPLLEALKEKRPRLSVLVTTGTVTSARLLARRLGGEGARPEDSGELPVSPWLIHQFVPLDVRAWCDRFLDHWRPDAAVFVESEIWPVMLAALRARRVPAALVNARLSSRSTARWAWVRGLAAEALSSFAVILAQSRADAARLSALSGRTVSSPGNLKLASPPLPADPAELERLSAIIGDRPVWVAASTHAGEEEQVLAAHAAALAAAPNLLLILVPRHPERGEAVAALAAAFGFAAGRRSRREDPAGPVWIADSLGELGLWYRLARGAFVGGSLVPHGGQNPLEPARLGLPVAFGPHTANFAEVAKDLIDAGAATRVADVSGLAAWLQRLVAEPSWAAQAGAAARAAAARGTEALDLTLAALLPLLPEQGCTAE</sequence>
<gene>
    <name evidence="5" type="ORF">KO353_10650</name>
</gene>
<feature type="active site" description="Proton acceptor" evidence="1">
    <location>
        <position position="61"/>
    </location>
</feature>
<keyword evidence="6" id="KW-1185">Reference proteome</keyword>
<evidence type="ECO:0000256" key="1">
    <source>
        <dbReference type="PIRSR" id="PIRSR639901-1"/>
    </source>
</evidence>
<dbReference type="KEGG" id="elio:KO353_10650"/>
<dbReference type="PANTHER" id="PTHR42755">
    <property type="entry name" value="3-DEOXY-MANNO-OCTULOSONATE CYTIDYLYLTRANSFERASE"/>
    <property type="match status" value="1"/>
</dbReference>
<dbReference type="InterPro" id="IPR039901">
    <property type="entry name" value="Kdotransferase"/>
</dbReference>
<dbReference type="Pfam" id="PF04413">
    <property type="entry name" value="Glycos_transf_N"/>
    <property type="match status" value="1"/>
</dbReference>
<comment type="catalytic activity">
    <reaction evidence="3">
        <text>lipid IVA (E. coli) + CMP-3-deoxy-beta-D-manno-octulosonate = alpha-Kdo-(2-&gt;6)-lipid IVA (E. coli) + CMP + H(+)</text>
        <dbReference type="Rhea" id="RHEA:28066"/>
        <dbReference type="ChEBI" id="CHEBI:15378"/>
        <dbReference type="ChEBI" id="CHEBI:58603"/>
        <dbReference type="ChEBI" id="CHEBI:60364"/>
        <dbReference type="ChEBI" id="CHEBI:60377"/>
        <dbReference type="ChEBI" id="CHEBI:85987"/>
        <dbReference type="EC" id="2.4.99.12"/>
    </reaction>
</comment>
<comment type="subcellular location">
    <subcellularLocation>
        <location evidence="3">Cell membrane</location>
    </subcellularLocation>
</comment>
<dbReference type="GO" id="GO:0005886">
    <property type="term" value="C:plasma membrane"/>
    <property type="evidence" value="ECO:0007669"/>
    <property type="project" value="UniProtKB-SubCell"/>
</dbReference>
<reference evidence="5" key="1">
    <citation type="submission" date="2021-06" db="EMBL/GenBank/DDBJ databases">
        <title>Elioraea tepida, sp. nov., a moderately thermophilic aerobic anoxygenic phototrophic bacterium isolated from an alkaline siliceous hot spring mat community in Yellowstone National Park, WY, USA.</title>
        <authorList>
            <person name="Saini M.K."/>
            <person name="Yoshida S."/>
            <person name="Sebastian A."/>
            <person name="Hirose S."/>
            <person name="Hara E."/>
            <person name="Tamaki H."/>
            <person name="Soulier N.T."/>
            <person name="Albert I."/>
            <person name="Hanada S."/>
            <person name="Bryant D.A."/>
            <person name="Tank M."/>
        </authorList>
    </citation>
    <scope>NUCLEOTIDE SEQUENCE</scope>
    <source>
        <strain evidence="5">MS-P2</strain>
    </source>
</reference>
<evidence type="ECO:0000313" key="5">
    <source>
        <dbReference type="EMBL" id="QXM26300.1"/>
    </source>
</evidence>
<keyword evidence="3 5" id="KW-0808">Transferase</keyword>
<keyword evidence="3" id="KW-1003">Cell membrane</keyword>
<organism evidence="5 6">
    <name type="scientific">Elioraea tepida</name>
    <dbReference type="NCBI Taxonomy" id="2843330"/>
    <lineage>
        <taxon>Bacteria</taxon>
        <taxon>Pseudomonadati</taxon>
        <taxon>Pseudomonadota</taxon>
        <taxon>Alphaproteobacteria</taxon>
        <taxon>Acetobacterales</taxon>
        <taxon>Elioraeaceae</taxon>
        <taxon>Elioraea</taxon>
    </lineage>
</organism>
<comment type="pathway">
    <text evidence="3">Bacterial outer membrane biogenesis; LPS core biosynthesis.</text>
</comment>
<dbReference type="Proteomes" id="UP000694001">
    <property type="component" value="Chromosome"/>
</dbReference>
<evidence type="ECO:0000259" key="4">
    <source>
        <dbReference type="Pfam" id="PF04413"/>
    </source>
</evidence>
<feature type="site" description="Transition state stabilizer" evidence="2">
    <location>
        <position position="222"/>
    </location>
</feature>
<dbReference type="PANTHER" id="PTHR42755:SF1">
    <property type="entry name" value="3-DEOXY-D-MANNO-OCTULOSONIC ACID TRANSFERASE, MITOCHONDRIAL-RELATED"/>
    <property type="match status" value="1"/>
</dbReference>
<dbReference type="AlphaFoldDB" id="A0A975U4N3"/>
<protein>
    <recommendedName>
        <fullName evidence="3">3-deoxy-D-manno-octulosonic acid transferase</fullName>
        <shortName evidence="3">Kdo transferase</shortName>
        <ecNumber evidence="3">2.4.99.12</ecNumber>
    </recommendedName>
    <alternativeName>
        <fullName evidence="3">Lipid IV(A) 3-deoxy-D-manno-octulosonic acid transferase</fullName>
    </alternativeName>
</protein>
<dbReference type="EMBL" id="CP076448">
    <property type="protein sequence ID" value="QXM26300.1"/>
    <property type="molecule type" value="Genomic_DNA"/>
</dbReference>
<feature type="domain" description="3-deoxy-D-manno-octulosonic-acid transferase N-terminal" evidence="4">
    <location>
        <begin position="34"/>
        <end position="223"/>
    </location>
</feature>
<name>A0A975U4N3_9PROT</name>
<comment type="similarity">
    <text evidence="3">Belongs to the glycosyltransferase group 1 family.</text>
</comment>
<keyword evidence="3" id="KW-0472">Membrane</keyword>
<dbReference type="InterPro" id="IPR007507">
    <property type="entry name" value="Glycos_transf_N"/>
</dbReference>
<dbReference type="GO" id="GO:0009244">
    <property type="term" value="P:lipopolysaccharide core region biosynthetic process"/>
    <property type="evidence" value="ECO:0007669"/>
    <property type="project" value="UniProtKB-UniRule"/>
</dbReference>
<proteinExistence type="inferred from homology"/>
<accession>A0A975U4N3</accession>
<evidence type="ECO:0000313" key="6">
    <source>
        <dbReference type="Proteomes" id="UP000694001"/>
    </source>
</evidence>
<dbReference type="GO" id="GO:0009245">
    <property type="term" value="P:lipid A biosynthetic process"/>
    <property type="evidence" value="ECO:0007669"/>
    <property type="project" value="TreeGrafter"/>
</dbReference>
<evidence type="ECO:0000256" key="2">
    <source>
        <dbReference type="PIRSR" id="PIRSR639901-2"/>
    </source>
</evidence>
<dbReference type="EC" id="2.4.99.12" evidence="3"/>
<feature type="site" description="Transition state stabilizer" evidence="2">
    <location>
        <position position="146"/>
    </location>
</feature>
<dbReference type="GO" id="GO:0043842">
    <property type="term" value="F:Kdo transferase activity"/>
    <property type="evidence" value="ECO:0007669"/>
    <property type="project" value="UniProtKB-EC"/>
</dbReference>